<dbReference type="AlphaFoldDB" id="A0AAD7S409"/>
<comment type="caution">
    <text evidence="1">The sequence shown here is derived from an EMBL/GenBank/DDBJ whole genome shotgun (WGS) entry which is preliminary data.</text>
</comment>
<protein>
    <submittedName>
        <fullName evidence="1">Uncharacterized protein</fullName>
    </submittedName>
</protein>
<organism evidence="1 2">
    <name type="scientific">Aldrovandia affinis</name>
    <dbReference type="NCBI Taxonomy" id="143900"/>
    <lineage>
        <taxon>Eukaryota</taxon>
        <taxon>Metazoa</taxon>
        <taxon>Chordata</taxon>
        <taxon>Craniata</taxon>
        <taxon>Vertebrata</taxon>
        <taxon>Euteleostomi</taxon>
        <taxon>Actinopterygii</taxon>
        <taxon>Neopterygii</taxon>
        <taxon>Teleostei</taxon>
        <taxon>Notacanthiformes</taxon>
        <taxon>Halosauridae</taxon>
        <taxon>Aldrovandia</taxon>
    </lineage>
</organism>
<name>A0AAD7S409_9TELE</name>
<evidence type="ECO:0000313" key="2">
    <source>
        <dbReference type="Proteomes" id="UP001221898"/>
    </source>
</evidence>
<sequence length="105" mass="11603">MPPVIHMVERYKKMEDRLQLRIQCLWLNTALNKLEGSGAAEAAVISTRDSSHTVSAALAEQSRADGPRRRCCRSLQLQTNRAPPSTLQSDCEISLDILAKRLGAS</sequence>
<gene>
    <name evidence="1" type="ORF">AAFF_G00033620</name>
</gene>
<accession>A0AAD7S409</accession>
<proteinExistence type="predicted"/>
<dbReference type="EMBL" id="JAINUG010000117">
    <property type="protein sequence ID" value="KAJ8395377.1"/>
    <property type="molecule type" value="Genomic_DNA"/>
</dbReference>
<reference evidence="1" key="1">
    <citation type="journal article" date="2023" name="Science">
        <title>Genome structures resolve the early diversification of teleost fishes.</title>
        <authorList>
            <person name="Parey E."/>
            <person name="Louis A."/>
            <person name="Montfort J."/>
            <person name="Bouchez O."/>
            <person name="Roques C."/>
            <person name="Iampietro C."/>
            <person name="Lluch J."/>
            <person name="Castinel A."/>
            <person name="Donnadieu C."/>
            <person name="Desvignes T."/>
            <person name="Floi Bucao C."/>
            <person name="Jouanno E."/>
            <person name="Wen M."/>
            <person name="Mejri S."/>
            <person name="Dirks R."/>
            <person name="Jansen H."/>
            <person name="Henkel C."/>
            <person name="Chen W.J."/>
            <person name="Zahm M."/>
            <person name="Cabau C."/>
            <person name="Klopp C."/>
            <person name="Thompson A.W."/>
            <person name="Robinson-Rechavi M."/>
            <person name="Braasch I."/>
            <person name="Lecointre G."/>
            <person name="Bobe J."/>
            <person name="Postlethwait J.H."/>
            <person name="Berthelot C."/>
            <person name="Roest Crollius H."/>
            <person name="Guiguen Y."/>
        </authorList>
    </citation>
    <scope>NUCLEOTIDE SEQUENCE</scope>
    <source>
        <strain evidence="1">NC1722</strain>
    </source>
</reference>
<dbReference type="Proteomes" id="UP001221898">
    <property type="component" value="Unassembled WGS sequence"/>
</dbReference>
<keyword evidence="2" id="KW-1185">Reference proteome</keyword>
<evidence type="ECO:0000313" key="1">
    <source>
        <dbReference type="EMBL" id="KAJ8395377.1"/>
    </source>
</evidence>